<gene>
    <name evidence="6" type="ORF">L596_014449</name>
</gene>
<feature type="transmembrane region" description="Helical" evidence="4">
    <location>
        <begin position="118"/>
        <end position="138"/>
    </location>
</feature>
<dbReference type="EMBL" id="AZBU02000004">
    <property type="protein sequence ID" value="TKR80365.1"/>
    <property type="molecule type" value="Genomic_DNA"/>
</dbReference>
<proteinExistence type="inferred from homology"/>
<feature type="region of interest" description="Disordered" evidence="5">
    <location>
        <begin position="63"/>
        <end position="85"/>
    </location>
</feature>
<sequence length="271" mass="29590">MAHHDHHPSPANLTEAVVQNASKIVQNVTEAIVKATVAPEKDDGFAGLFFPPADSDTLKAGISHASHDHSAHQHHNHGDHGAAAHGVNHNHGGHEMKMWFHGGYNEVVLFDFWTINSLYGLVLSCAFIFVMAAGYEALKWFRVYLSTMSSKRCEPSVPLLNGNCHHENSGEDVYNPTTTPPTLPVHNRKRSSILPPSKVTPFAGSRLVDAILYVIQLTVAYWLMLIAMTYNVYLTAAVVLGAGFGHWLFAALNCMSADSDHADAFTSDACH</sequence>
<dbReference type="InterPro" id="IPR007274">
    <property type="entry name" value="Cop_transporter"/>
</dbReference>
<dbReference type="Proteomes" id="UP000298663">
    <property type="component" value="Unassembled WGS sequence"/>
</dbReference>
<comment type="subcellular location">
    <subcellularLocation>
        <location evidence="4">Membrane</location>
        <topology evidence="4">Multi-pass membrane protein</topology>
    </subcellularLocation>
</comment>
<dbReference type="OrthoDB" id="161814at2759"/>
<keyword evidence="4" id="KW-0187">Copper transport</keyword>
<evidence type="ECO:0000313" key="7">
    <source>
        <dbReference type="Proteomes" id="UP000298663"/>
    </source>
</evidence>
<dbReference type="PANTHER" id="PTHR12483:SF127">
    <property type="entry name" value="COPPER TRANSPORT PROTEIN"/>
    <property type="match status" value="1"/>
</dbReference>
<evidence type="ECO:0000313" key="6">
    <source>
        <dbReference type="EMBL" id="TKR80365.1"/>
    </source>
</evidence>
<comment type="caution">
    <text evidence="6">The sequence shown here is derived from an EMBL/GenBank/DDBJ whole genome shotgun (WGS) entry which is preliminary data.</text>
</comment>
<keyword evidence="4" id="KW-0186">Copper</keyword>
<keyword evidence="1 4" id="KW-0812">Transmembrane</keyword>
<dbReference type="PANTHER" id="PTHR12483">
    <property type="entry name" value="SOLUTE CARRIER FAMILY 31 COPPER TRANSPORTERS"/>
    <property type="match status" value="1"/>
</dbReference>
<evidence type="ECO:0000256" key="3">
    <source>
        <dbReference type="ARBA" id="ARBA00023136"/>
    </source>
</evidence>
<dbReference type="STRING" id="34508.A0A4V6XW74"/>
<dbReference type="Pfam" id="PF04145">
    <property type="entry name" value="Ctr"/>
    <property type="match status" value="1"/>
</dbReference>
<dbReference type="GO" id="GO:0016020">
    <property type="term" value="C:membrane"/>
    <property type="evidence" value="ECO:0007669"/>
    <property type="project" value="UniProtKB-SubCell"/>
</dbReference>
<organism evidence="6 7">
    <name type="scientific">Steinernema carpocapsae</name>
    <name type="common">Entomopathogenic nematode</name>
    <dbReference type="NCBI Taxonomy" id="34508"/>
    <lineage>
        <taxon>Eukaryota</taxon>
        <taxon>Metazoa</taxon>
        <taxon>Ecdysozoa</taxon>
        <taxon>Nematoda</taxon>
        <taxon>Chromadorea</taxon>
        <taxon>Rhabditida</taxon>
        <taxon>Tylenchina</taxon>
        <taxon>Panagrolaimomorpha</taxon>
        <taxon>Strongyloidoidea</taxon>
        <taxon>Steinernematidae</taxon>
        <taxon>Steinernema</taxon>
    </lineage>
</organism>
<comment type="similarity">
    <text evidence="4">Belongs to the copper transporter (Ctr) (TC 1.A.56) family. SLC31A subfamily.</text>
</comment>
<keyword evidence="2 4" id="KW-1133">Transmembrane helix</keyword>
<evidence type="ECO:0000256" key="4">
    <source>
        <dbReference type="RuleBase" id="RU367022"/>
    </source>
</evidence>
<name>A0A4V6XW74_STECR</name>
<feature type="compositionally biased region" description="Basic and acidic residues" evidence="5">
    <location>
        <begin position="65"/>
        <end position="82"/>
    </location>
</feature>
<dbReference type="GO" id="GO:0005375">
    <property type="term" value="F:copper ion transmembrane transporter activity"/>
    <property type="evidence" value="ECO:0007669"/>
    <property type="project" value="UniProtKB-UniRule"/>
</dbReference>
<keyword evidence="4" id="KW-0406">Ion transport</keyword>
<feature type="transmembrane region" description="Helical" evidence="4">
    <location>
        <begin position="232"/>
        <end position="252"/>
    </location>
</feature>
<evidence type="ECO:0000256" key="2">
    <source>
        <dbReference type="ARBA" id="ARBA00022989"/>
    </source>
</evidence>
<accession>A0A4V6XW74</accession>
<keyword evidence="3 4" id="KW-0472">Membrane</keyword>
<dbReference type="AlphaFoldDB" id="A0A4V6XW74"/>
<evidence type="ECO:0000256" key="1">
    <source>
        <dbReference type="ARBA" id="ARBA00022692"/>
    </source>
</evidence>
<reference evidence="6 7" key="2">
    <citation type="journal article" date="2019" name="G3 (Bethesda)">
        <title>Hybrid Assembly of the Genome of the Entomopathogenic Nematode Steinernema carpocapsae Identifies the X-Chromosome.</title>
        <authorList>
            <person name="Serra L."/>
            <person name="Macchietto M."/>
            <person name="Macias-Munoz A."/>
            <person name="McGill C.J."/>
            <person name="Rodriguez I.M."/>
            <person name="Rodriguez B."/>
            <person name="Murad R."/>
            <person name="Mortazavi A."/>
        </authorList>
    </citation>
    <scope>NUCLEOTIDE SEQUENCE [LARGE SCALE GENOMIC DNA]</scope>
    <source>
        <strain evidence="6 7">ALL</strain>
    </source>
</reference>
<keyword evidence="4" id="KW-0813">Transport</keyword>
<reference evidence="6 7" key="1">
    <citation type="journal article" date="2015" name="Genome Biol.">
        <title>Comparative genomics of Steinernema reveals deeply conserved gene regulatory networks.</title>
        <authorList>
            <person name="Dillman A.R."/>
            <person name="Macchietto M."/>
            <person name="Porter C.F."/>
            <person name="Rogers A."/>
            <person name="Williams B."/>
            <person name="Antoshechkin I."/>
            <person name="Lee M.M."/>
            <person name="Goodwin Z."/>
            <person name="Lu X."/>
            <person name="Lewis E.E."/>
            <person name="Goodrich-Blair H."/>
            <person name="Stock S.P."/>
            <person name="Adams B.J."/>
            <person name="Sternberg P.W."/>
            <person name="Mortazavi A."/>
        </authorList>
    </citation>
    <scope>NUCLEOTIDE SEQUENCE [LARGE SCALE GENOMIC DNA]</scope>
    <source>
        <strain evidence="6 7">ALL</strain>
    </source>
</reference>
<protein>
    <recommendedName>
        <fullName evidence="4">Copper transport protein</fullName>
    </recommendedName>
</protein>
<evidence type="ECO:0000256" key="5">
    <source>
        <dbReference type="SAM" id="MobiDB-lite"/>
    </source>
</evidence>
<keyword evidence="7" id="KW-1185">Reference proteome</keyword>